<name>A0ACA9KW94_9GLOM</name>
<dbReference type="EMBL" id="CAJVPU010002145">
    <property type="protein sequence ID" value="CAG8495857.1"/>
    <property type="molecule type" value="Genomic_DNA"/>
</dbReference>
<accession>A0ACA9KW94</accession>
<evidence type="ECO:0000313" key="2">
    <source>
        <dbReference type="Proteomes" id="UP000789702"/>
    </source>
</evidence>
<evidence type="ECO:0000313" key="1">
    <source>
        <dbReference type="EMBL" id="CAG8495857.1"/>
    </source>
</evidence>
<keyword evidence="2" id="KW-1185">Reference proteome</keyword>
<reference evidence="1" key="1">
    <citation type="submission" date="2021-06" db="EMBL/GenBank/DDBJ databases">
        <authorList>
            <person name="Kallberg Y."/>
            <person name="Tangrot J."/>
            <person name="Rosling A."/>
        </authorList>
    </citation>
    <scope>NUCLEOTIDE SEQUENCE</scope>
    <source>
        <strain evidence="1">IL203A</strain>
    </source>
</reference>
<protein>
    <submittedName>
        <fullName evidence="1">11570_t:CDS:1</fullName>
    </submittedName>
</protein>
<proteinExistence type="predicted"/>
<comment type="caution">
    <text evidence="1">The sequence shown here is derived from an EMBL/GenBank/DDBJ whole genome shotgun (WGS) entry which is preliminary data.</text>
</comment>
<gene>
    <name evidence="1" type="ORF">DHETER_LOCUS2775</name>
</gene>
<sequence length="62" mass="7200">MFTSQIIDIRPGQMLHSVLIQPMKLNRYTKFDIIRPPYGKSGPCRHVFLRIDTVKRGTARCP</sequence>
<organism evidence="1 2">
    <name type="scientific">Dentiscutata heterogama</name>
    <dbReference type="NCBI Taxonomy" id="1316150"/>
    <lineage>
        <taxon>Eukaryota</taxon>
        <taxon>Fungi</taxon>
        <taxon>Fungi incertae sedis</taxon>
        <taxon>Mucoromycota</taxon>
        <taxon>Glomeromycotina</taxon>
        <taxon>Glomeromycetes</taxon>
        <taxon>Diversisporales</taxon>
        <taxon>Gigasporaceae</taxon>
        <taxon>Dentiscutata</taxon>
    </lineage>
</organism>
<dbReference type="Proteomes" id="UP000789702">
    <property type="component" value="Unassembled WGS sequence"/>
</dbReference>
<feature type="non-terminal residue" evidence="1">
    <location>
        <position position="62"/>
    </location>
</feature>